<name>A0A7D4SJN8_9GAMM</name>
<keyword evidence="2" id="KW-1185">Reference proteome</keyword>
<evidence type="ECO:0000313" key="2">
    <source>
        <dbReference type="Proteomes" id="UP000504724"/>
    </source>
</evidence>
<dbReference type="Proteomes" id="UP000504724">
    <property type="component" value="Chromosome"/>
</dbReference>
<sequence length="392" mass="45247">MVQFAQSSSLDLRQKHLSKFCYWEEFDQVLWVDARKLFPEVGVLSLPSWDKMMLDGEPIPEYPVFIKPFEWPKNRETDPWLKQIPKWVQDSCRLFPSHQLMLLHYAAKYPQLFELLDQSPMLAWRLVTSGLSEPDVVALMTGNRQQMVQQLGWPGKAETVKLLRNLRLRFVNQQIAEQIEACIIDPKRLHGLQALPRINSMALSLAAGFPQLIGSRLHKSLAQLPCRPLQCQAMVALLEDALLLLALLGAEDNVAQLAECRFLTDVERLYKQWLAEALPESVQTVDSGFIGEQPKVIEREEELVFISRVLQHPWWLLARDMPQQHSIVVWREKTDDGDERLWAAEIKWPDVSQSESQVQVLKIRGEDNSLAQAKQLSDLHLWLLQQLPRNAD</sequence>
<evidence type="ECO:0000313" key="1">
    <source>
        <dbReference type="EMBL" id="QKI90259.1"/>
    </source>
</evidence>
<proteinExistence type="predicted"/>
<evidence type="ECO:0008006" key="3">
    <source>
        <dbReference type="Google" id="ProtNLM"/>
    </source>
</evidence>
<dbReference type="KEGG" id="txa:HQN79_02330"/>
<gene>
    <name evidence="1" type="ORF">HQN79_02330</name>
</gene>
<accession>A0A7D4SJN8</accession>
<reference evidence="1 2" key="1">
    <citation type="submission" date="2020-05" db="EMBL/GenBank/DDBJ databases">
        <title>Thiomicrorhabdus sediminis sp.nov. and Thiomicrorhabdus xiamenensis sp.nov., novel sulfur-oxidizing bacteria isolated from coastal sediment.</title>
        <authorList>
            <person name="Liu X."/>
        </authorList>
    </citation>
    <scope>NUCLEOTIDE SEQUENCE [LARGE SCALE GENOMIC DNA]</scope>
    <source>
        <strain evidence="1 2">G2</strain>
    </source>
</reference>
<dbReference type="EMBL" id="CP054020">
    <property type="protein sequence ID" value="QKI90259.1"/>
    <property type="molecule type" value="Genomic_DNA"/>
</dbReference>
<protein>
    <recommendedName>
        <fullName evidence="3">PcfJ-like protein</fullName>
    </recommendedName>
</protein>
<organism evidence="1 2">
    <name type="scientific">Thiomicrorhabdus xiamenensis</name>
    <dbReference type="NCBI Taxonomy" id="2739063"/>
    <lineage>
        <taxon>Bacteria</taxon>
        <taxon>Pseudomonadati</taxon>
        <taxon>Pseudomonadota</taxon>
        <taxon>Gammaproteobacteria</taxon>
        <taxon>Thiotrichales</taxon>
        <taxon>Piscirickettsiaceae</taxon>
        <taxon>Thiomicrorhabdus</taxon>
    </lineage>
</organism>
<dbReference type="AlphaFoldDB" id="A0A7D4SJN8"/>